<sequence>MAASNANVISKQYKSKLTVGILYFDYQIEYKPLKGDEKKKNEDFIVLKSEANEYQHQICIADDKVKKISDGWLKLAFPLSKGVTKDTKLTMIHHRGNKEQELIIFENLKYSELE</sequence>
<gene>
    <name evidence="1" type="ORF">MNBD_GAMMA22-2050</name>
</gene>
<name>A0A3B1AIU9_9ZZZZ</name>
<dbReference type="AlphaFoldDB" id="A0A3B1AIU9"/>
<dbReference type="EMBL" id="UOFS01000049">
    <property type="protein sequence ID" value="VAX01641.1"/>
    <property type="molecule type" value="Genomic_DNA"/>
</dbReference>
<protein>
    <submittedName>
        <fullName evidence="1">Uncharacterized protein</fullName>
    </submittedName>
</protein>
<proteinExistence type="predicted"/>
<evidence type="ECO:0000313" key="1">
    <source>
        <dbReference type="EMBL" id="VAX01641.1"/>
    </source>
</evidence>
<reference evidence="1" key="1">
    <citation type="submission" date="2018-06" db="EMBL/GenBank/DDBJ databases">
        <authorList>
            <person name="Zhirakovskaya E."/>
        </authorList>
    </citation>
    <scope>NUCLEOTIDE SEQUENCE</scope>
</reference>
<accession>A0A3B1AIU9</accession>
<organism evidence="1">
    <name type="scientific">hydrothermal vent metagenome</name>
    <dbReference type="NCBI Taxonomy" id="652676"/>
    <lineage>
        <taxon>unclassified sequences</taxon>
        <taxon>metagenomes</taxon>
        <taxon>ecological metagenomes</taxon>
    </lineage>
</organism>